<protein>
    <submittedName>
        <fullName evidence="1">Uncharacterized protein</fullName>
    </submittedName>
</protein>
<reference evidence="1 2" key="1">
    <citation type="submission" date="2016-11" db="EMBL/GenBank/DDBJ databases">
        <title>The macronuclear genome of Stentor coeruleus: a giant cell with tiny introns.</title>
        <authorList>
            <person name="Slabodnick M."/>
            <person name="Ruby J.G."/>
            <person name="Reiff S.B."/>
            <person name="Swart E.C."/>
            <person name="Gosai S."/>
            <person name="Prabakaran S."/>
            <person name="Witkowska E."/>
            <person name="Larue G.E."/>
            <person name="Fisher S."/>
            <person name="Freeman R.M."/>
            <person name="Gunawardena J."/>
            <person name="Chu W."/>
            <person name="Stover N.A."/>
            <person name="Gregory B.D."/>
            <person name="Nowacki M."/>
            <person name="Derisi J."/>
            <person name="Roy S.W."/>
            <person name="Marshall W.F."/>
            <person name="Sood P."/>
        </authorList>
    </citation>
    <scope>NUCLEOTIDE SEQUENCE [LARGE SCALE GENOMIC DNA]</scope>
    <source>
        <strain evidence="1">WM001</strain>
    </source>
</reference>
<evidence type="ECO:0000313" key="1">
    <source>
        <dbReference type="EMBL" id="OMJ72646.1"/>
    </source>
</evidence>
<keyword evidence="2" id="KW-1185">Reference proteome</keyword>
<accession>A0A1R2B7C3</accession>
<dbReference type="AlphaFoldDB" id="A0A1R2B7C3"/>
<comment type="caution">
    <text evidence="1">The sequence shown here is derived from an EMBL/GenBank/DDBJ whole genome shotgun (WGS) entry which is preliminary data.</text>
</comment>
<sequence>MSYEYSEIQADFLSKKNFSHLKQSFFSSFSAAIFQSFIEKLSCFNYPFSTFLNELIETVPPSFPNMKLFFESLQRNEINYQYLIECLSNDNFRAEFECYGEYLFKAYKISEIVEMLRIEIWHFNWETQSLTKHRFYDENLHLIVPILSVVQEQMCYYILCSPVSDIFTKPISKYSYPQKIIPKLKNLFECIQDIKENKEGNKVKGQNFIEKKQDYQQNIGENNQGFKVMPVDLLDPEDFQCTLPFGSPPMNTVQFVGKNDGLDNFTKVLQNEKKENFAPDPGSMCSNCHLQPIFDIGLKKMCKCSLCFECLGGITQMERCPLCKEEIDPILVSSYLDLLY</sequence>
<name>A0A1R2B7C3_9CILI</name>
<evidence type="ECO:0000313" key="2">
    <source>
        <dbReference type="Proteomes" id="UP000187209"/>
    </source>
</evidence>
<dbReference type="Proteomes" id="UP000187209">
    <property type="component" value="Unassembled WGS sequence"/>
</dbReference>
<proteinExistence type="predicted"/>
<organism evidence="1 2">
    <name type="scientific">Stentor coeruleus</name>
    <dbReference type="NCBI Taxonomy" id="5963"/>
    <lineage>
        <taxon>Eukaryota</taxon>
        <taxon>Sar</taxon>
        <taxon>Alveolata</taxon>
        <taxon>Ciliophora</taxon>
        <taxon>Postciliodesmatophora</taxon>
        <taxon>Heterotrichea</taxon>
        <taxon>Heterotrichida</taxon>
        <taxon>Stentoridae</taxon>
        <taxon>Stentor</taxon>
    </lineage>
</organism>
<gene>
    <name evidence="1" type="ORF">SteCoe_28872</name>
</gene>
<dbReference type="EMBL" id="MPUH01000884">
    <property type="protein sequence ID" value="OMJ72646.1"/>
    <property type="molecule type" value="Genomic_DNA"/>
</dbReference>